<dbReference type="InterPro" id="IPR009331">
    <property type="entry name" value="Oligogalacturonate-sp_porin"/>
</dbReference>
<dbReference type="PANTHER" id="PTHR38105:SF5">
    <property type="entry name" value="OUTER MEMBRANE PROTEIN"/>
    <property type="match status" value="1"/>
</dbReference>
<feature type="chain" id="PRO_5044555837" evidence="2">
    <location>
        <begin position="26"/>
        <end position="239"/>
    </location>
</feature>
<reference evidence="4" key="1">
    <citation type="journal article" date="2014" name="Int. J. Syst. Evol. Microbiol.">
        <title>Complete genome of a new Firmicutes species belonging to the dominant human colonic microbiota ('Ruminococcus bicirculans') reveals two chromosomes and a selective capacity to utilize plant glucans.</title>
        <authorList>
            <consortium name="NISC Comparative Sequencing Program"/>
            <person name="Wegmann U."/>
            <person name="Louis P."/>
            <person name="Goesmann A."/>
            <person name="Henrissat B."/>
            <person name="Duncan S.H."/>
            <person name="Flint H.J."/>
        </authorList>
    </citation>
    <scope>NUCLEOTIDE SEQUENCE</scope>
    <source>
        <strain evidence="4">NBRC 111146</strain>
    </source>
</reference>
<evidence type="ECO:0000256" key="1">
    <source>
        <dbReference type="ARBA" id="ARBA00022729"/>
    </source>
</evidence>
<proteinExistence type="predicted"/>
<reference evidence="4" key="5">
    <citation type="submission" date="2023-01" db="EMBL/GenBank/DDBJ databases">
        <title>Draft genome sequence of Vibrio algivorus strain NBRC 111146.</title>
        <authorList>
            <person name="Sun Q."/>
            <person name="Mori K."/>
        </authorList>
    </citation>
    <scope>NUCLEOTIDE SEQUENCE</scope>
    <source>
        <strain evidence="4">NBRC 111146</strain>
    </source>
</reference>
<feature type="signal peptide" evidence="2">
    <location>
        <begin position="1"/>
        <end position="25"/>
    </location>
</feature>
<dbReference type="OrthoDB" id="5817226at2"/>
<dbReference type="RefSeq" id="WP_089123638.1">
    <property type="nucleotide sequence ID" value="NZ_BSPV01000008.1"/>
</dbReference>
<reference evidence="7" key="3">
    <citation type="journal article" date="2019" name="Int. J. Syst. Evol. Microbiol.">
        <title>The Global Catalogue of Microorganisms (GCM) 10K type strain sequencing project: providing services to taxonomists for standard genome sequencing and annotation.</title>
        <authorList>
            <consortium name="The Broad Institute Genomics Platform"/>
            <consortium name="The Broad Institute Genome Sequencing Center for Infectious Disease"/>
            <person name="Wu L."/>
            <person name="Ma J."/>
        </authorList>
    </citation>
    <scope>NUCLEOTIDE SEQUENCE [LARGE SCALE GENOMIC DNA]</scope>
    <source>
        <strain evidence="7">NBRC 111146</strain>
    </source>
</reference>
<keyword evidence="1 2" id="KW-0732">Signal</keyword>
<dbReference type="Proteomes" id="UP001157156">
    <property type="component" value="Unassembled WGS sequence"/>
</dbReference>
<dbReference type="AlphaFoldDB" id="A0A1B4Z1N4"/>
<keyword evidence="7" id="KW-1185">Reference proteome</keyword>
<dbReference type="EMBL" id="VMKJ01000047">
    <property type="protein sequence ID" value="TVO33101.1"/>
    <property type="molecule type" value="Genomic_DNA"/>
</dbReference>
<evidence type="ECO:0000313" key="4">
    <source>
        <dbReference type="EMBL" id="GLT15273.1"/>
    </source>
</evidence>
<dbReference type="Gene3D" id="2.40.160.40">
    <property type="entry name" value="monomeric porin ompg"/>
    <property type="match status" value="1"/>
</dbReference>
<dbReference type="PANTHER" id="PTHR38105">
    <property type="entry name" value="OUTER MEMBRANE PROTEIN-RELATED-RELATED"/>
    <property type="match status" value="1"/>
</dbReference>
<dbReference type="Pfam" id="PF06178">
    <property type="entry name" value="KdgM"/>
    <property type="match status" value="1"/>
</dbReference>
<dbReference type="EMBL" id="BSPV01000008">
    <property type="protein sequence ID" value="GLT15273.1"/>
    <property type="molecule type" value="Genomic_DNA"/>
</dbReference>
<evidence type="ECO:0000256" key="2">
    <source>
        <dbReference type="SAM" id="SignalP"/>
    </source>
</evidence>
<evidence type="ECO:0000313" key="6">
    <source>
        <dbReference type="Proteomes" id="UP000319828"/>
    </source>
</evidence>
<sequence>MFKLNKVLLATTAALLATTAVNVNAASVDIRHEYKHDTESNNNRIKIGGSTKTDLGTHYYSVEMKFNGRDGTYGFDDLERGDSEVVYEFKHYVTDKFYVQPGMPITMGEERVTYKPQLRIGYDFDSGITTKLRYRHEFRDFTSSKENGETWQKSKVTANLDYTWNNMIQFGFEANYEKAHEGDNWILYDNKTWNYDYNLKIGYKNESNWRPYVEFGNVSESSKTDARQLRSRVGLTYSF</sequence>
<evidence type="ECO:0000313" key="7">
    <source>
        <dbReference type="Proteomes" id="UP001157156"/>
    </source>
</evidence>
<gene>
    <name evidence="3" type="primary">kdgN</name>
    <name evidence="4" type="synonym">yiiY</name>
    <name evidence="5" type="ORF">FOF44_16000</name>
    <name evidence="4" type="ORF">GCM10007931_22480</name>
</gene>
<protein>
    <submittedName>
        <fullName evidence="3 5">Porin</fullName>
    </submittedName>
</protein>
<dbReference type="InterPro" id="IPR053713">
    <property type="entry name" value="Bact_OM_Channel_sf"/>
</dbReference>
<name>A0A1B4Z1N4_9VIBR</name>
<accession>A0A1B4Z1N4</accession>
<reference evidence="3" key="2">
    <citation type="submission" date="2016-08" db="EMBL/GenBank/DDBJ databases">
        <title>Identification of the enzymes for the extracellular alginate depolymerization and alginate metabolism from Vibrio algivorus sp. SA2.</title>
        <authorList>
            <person name="Doi H."/>
        </authorList>
    </citation>
    <scope>NUCLEOTIDE SEQUENCE</scope>
    <source>
        <strain evidence="3">SA2</strain>
    </source>
</reference>
<dbReference type="GO" id="GO:0015772">
    <property type="term" value="P:oligosaccharide transport"/>
    <property type="evidence" value="ECO:0007669"/>
    <property type="project" value="TreeGrafter"/>
</dbReference>
<evidence type="ECO:0000313" key="3">
    <source>
        <dbReference type="EMBL" id="BAV53320.1"/>
    </source>
</evidence>
<dbReference type="Proteomes" id="UP000319828">
    <property type="component" value="Unassembled WGS sequence"/>
</dbReference>
<reference evidence="5 6" key="4">
    <citation type="submission" date="2019-07" db="EMBL/GenBank/DDBJ databases">
        <title>The draft genome sequence of Vibrio algivorus M1486.</title>
        <authorList>
            <person name="Meng X."/>
        </authorList>
    </citation>
    <scope>NUCLEOTIDE SEQUENCE [LARGE SCALE GENOMIC DNA]</scope>
    <source>
        <strain evidence="5 6">M1486</strain>
    </source>
</reference>
<dbReference type="EMBL" id="LC175810">
    <property type="protein sequence ID" value="BAV53320.1"/>
    <property type="molecule type" value="Genomic_DNA"/>
</dbReference>
<dbReference type="GO" id="GO:0009279">
    <property type="term" value="C:cell outer membrane"/>
    <property type="evidence" value="ECO:0007669"/>
    <property type="project" value="TreeGrafter"/>
</dbReference>
<evidence type="ECO:0000313" key="5">
    <source>
        <dbReference type="EMBL" id="TVO33101.1"/>
    </source>
</evidence>
<organism evidence="3">
    <name type="scientific">Vibrio algivorus</name>
    <dbReference type="NCBI Taxonomy" id="1667024"/>
    <lineage>
        <taxon>Bacteria</taxon>
        <taxon>Pseudomonadati</taxon>
        <taxon>Pseudomonadota</taxon>
        <taxon>Gammaproteobacteria</taxon>
        <taxon>Vibrionales</taxon>
        <taxon>Vibrionaceae</taxon>
        <taxon>Vibrio</taxon>
    </lineage>
</organism>
<dbReference type="GO" id="GO:0015288">
    <property type="term" value="F:porin activity"/>
    <property type="evidence" value="ECO:0007669"/>
    <property type="project" value="TreeGrafter"/>
</dbReference>